<dbReference type="OrthoDB" id="9764501at2"/>
<feature type="active site" description="Proton donor" evidence="13">
    <location>
        <position position="101"/>
    </location>
</feature>
<comment type="catalytic activity">
    <reaction evidence="10">
        <text>a 5,6-dihydrouridine in tRNA + NADP(+) = a uridine in tRNA + NADPH + H(+)</text>
        <dbReference type="Rhea" id="RHEA:23624"/>
        <dbReference type="Rhea" id="RHEA-COMP:13339"/>
        <dbReference type="Rhea" id="RHEA-COMP:13887"/>
        <dbReference type="ChEBI" id="CHEBI:15378"/>
        <dbReference type="ChEBI" id="CHEBI:57783"/>
        <dbReference type="ChEBI" id="CHEBI:58349"/>
        <dbReference type="ChEBI" id="CHEBI:65315"/>
        <dbReference type="ChEBI" id="CHEBI:74443"/>
    </reaction>
</comment>
<dbReference type="AlphaFoldDB" id="A0A1M6WR71"/>
<keyword evidence="14" id="KW-0547">Nucleotide-binding</keyword>
<dbReference type="STRING" id="1121393.SAMN02745216_04386"/>
<comment type="cofactor">
    <cofactor evidence="1 12 14">
        <name>FMN</name>
        <dbReference type="ChEBI" id="CHEBI:58210"/>
    </cofactor>
</comment>
<comment type="similarity">
    <text evidence="12">Belongs to the dus family.</text>
</comment>
<evidence type="ECO:0000256" key="13">
    <source>
        <dbReference type="PIRSR" id="PIRSR006621-1"/>
    </source>
</evidence>
<dbReference type="Proteomes" id="UP000183994">
    <property type="component" value="Unassembled WGS sequence"/>
</dbReference>
<keyword evidence="7" id="KW-0521">NADP</keyword>
<feature type="domain" description="DUS-like FMN-binding" evidence="15">
    <location>
        <begin position="15"/>
        <end position="320"/>
    </location>
</feature>
<evidence type="ECO:0000256" key="8">
    <source>
        <dbReference type="ARBA" id="ARBA00022884"/>
    </source>
</evidence>
<name>A0A1M6WR71_9BACT</name>
<dbReference type="PROSITE" id="PS01136">
    <property type="entry name" value="UPF0034"/>
    <property type="match status" value="1"/>
</dbReference>
<dbReference type="Gene3D" id="1.10.1200.80">
    <property type="entry name" value="Putative flavin oxidoreducatase, domain 2"/>
    <property type="match status" value="1"/>
</dbReference>
<keyword evidence="5 12" id="KW-0288">FMN</keyword>
<protein>
    <recommendedName>
        <fullName evidence="12">tRNA-dihydrouridine synthase</fullName>
        <ecNumber evidence="12">1.3.1.-</ecNumber>
    </recommendedName>
</protein>
<keyword evidence="8" id="KW-0694">RNA-binding</keyword>
<dbReference type="Gene3D" id="3.20.20.70">
    <property type="entry name" value="Aldolase class I"/>
    <property type="match status" value="1"/>
</dbReference>
<dbReference type="InterPro" id="IPR001269">
    <property type="entry name" value="DUS_fam"/>
</dbReference>
<dbReference type="EC" id="1.3.1.-" evidence="12"/>
<dbReference type="InterPro" id="IPR013785">
    <property type="entry name" value="Aldolase_TIM"/>
</dbReference>
<accession>A0A1M6WR71</accession>
<sequence>MLKIASLKLDNPLVCAPLAGVTNLPFRLMAKRHGAGLVCSEMISSNGLIRYQKKTMELMTSKEEERPLSIQIFGSDPGVLADSARIVAEHGADIVDINFGCSVKKVLKGGAGSALMADLPKAEKILKEVRKATSLPFTIKMRSGWDASGDEAVALGRIAQDAGVDAVVLHPRTARQGFSGHSDWSRIKRLKQELAIPVIGNGDVTKPEHVLEMMGQTGCDGVMIGRAVLYAPWIFRQALRLLENRPMEEIDLDDRKKVLLDYLDDTMDYLGEEHGCRVMRSRLAWFVKGLPHAARFRGEITRIASKEQAGELIEEFFRNIEERREEAPAALDGSTKD</sequence>
<evidence type="ECO:0000256" key="10">
    <source>
        <dbReference type="ARBA" id="ARBA00048205"/>
    </source>
</evidence>
<dbReference type="PIRSF" id="PIRSF006621">
    <property type="entry name" value="Dus"/>
    <property type="match status" value="1"/>
</dbReference>
<feature type="binding site" evidence="14">
    <location>
        <position position="170"/>
    </location>
    <ligand>
        <name>FMN</name>
        <dbReference type="ChEBI" id="CHEBI:58210"/>
    </ligand>
</feature>
<dbReference type="Pfam" id="PF01207">
    <property type="entry name" value="Dus"/>
    <property type="match status" value="1"/>
</dbReference>
<dbReference type="NCBIfam" id="TIGR00737">
    <property type="entry name" value="nifR3_yhdG"/>
    <property type="match status" value="1"/>
</dbReference>
<dbReference type="PANTHER" id="PTHR45846:SF1">
    <property type="entry name" value="TRNA-DIHYDROURIDINE(47) SYNTHASE [NAD(P)(+)]-LIKE"/>
    <property type="match status" value="1"/>
</dbReference>
<feature type="binding site" evidence="14">
    <location>
        <begin position="225"/>
        <end position="226"/>
    </location>
    <ligand>
        <name>FMN</name>
        <dbReference type="ChEBI" id="CHEBI:58210"/>
    </ligand>
</feature>
<evidence type="ECO:0000256" key="2">
    <source>
        <dbReference type="ARBA" id="ARBA00002790"/>
    </source>
</evidence>
<dbReference type="SUPFAM" id="SSF51395">
    <property type="entry name" value="FMN-linked oxidoreductases"/>
    <property type="match status" value="1"/>
</dbReference>
<evidence type="ECO:0000256" key="14">
    <source>
        <dbReference type="PIRSR" id="PIRSR006621-2"/>
    </source>
</evidence>
<evidence type="ECO:0000256" key="11">
    <source>
        <dbReference type="ARBA" id="ARBA00048802"/>
    </source>
</evidence>
<dbReference type="InterPro" id="IPR004652">
    <property type="entry name" value="DusB-like"/>
</dbReference>
<dbReference type="RefSeq" id="WP_073478383.1">
    <property type="nucleotide sequence ID" value="NZ_FQZU01000039.1"/>
</dbReference>
<keyword evidence="6 12" id="KW-0819">tRNA processing</keyword>
<dbReference type="InterPro" id="IPR035587">
    <property type="entry name" value="DUS-like_FMN-bd"/>
</dbReference>
<evidence type="ECO:0000313" key="16">
    <source>
        <dbReference type="EMBL" id="SHK96260.1"/>
    </source>
</evidence>
<evidence type="ECO:0000256" key="1">
    <source>
        <dbReference type="ARBA" id="ARBA00001917"/>
    </source>
</evidence>
<evidence type="ECO:0000256" key="9">
    <source>
        <dbReference type="ARBA" id="ARBA00023002"/>
    </source>
</evidence>
<comment type="function">
    <text evidence="2 12">Catalyzes the synthesis of 5,6-dihydrouridine (D), a modified base found in the D-loop of most tRNAs, via the reduction of the C5-C6 double bond in target uridines.</text>
</comment>
<gene>
    <name evidence="16" type="ORF">SAMN02745216_04386</name>
</gene>
<dbReference type="GO" id="GO:0000049">
    <property type="term" value="F:tRNA binding"/>
    <property type="evidence" value="ECO:0007669"/>
    <property type="project" value="UniProtKB-KW"/>
</dbReference>
<keyword evidence="4 12" id="KW-0285">Flavoprotein</keyword>
<evidence type="ECO:0000313" key="17">
    <source>
        <dbReference type="Proteomes" id="UP000183994"/>
    </source>
</evidence>
<dbReference type="PANTHER" id="PTHR45846">
    <property type="entry name" value="TRNA-DIHYDROURIDINE(47) SYNTHASE [NAD(P)(+)]-LIKE"/>
    <property type="match status" value="1"/>
</dbReference>
<dbReference type="InterPro" id="IPR018517">
    <property type="entry name" value="tRNA_hU_synthase_CS"/>
</dbReference>
<feature type="binding site" evidence="14">
    <location>
        <position position="71"/>
    </location>
    <ligand>
        <name>FMN</name>
        <dbReference type="ChEBI" id="CHEBI:58210"/>
    </ligand>
</feature>
<keyword evidence="9 12" id="KW-0560">Oxidoreductase</keyword>
<keyword evidence="17" id="KW-1185">Reference proteome</keyword>
<comment type="catalytic activity">
    <reaction evidence="11">
        <text>a 5,6-dihydrouridine in tRNA + NAD(+) = a uridine in tRNA + NADH + H(+)</text>
        <dbReference type="Rhea" id="RHEA:54452"/>
        <dbReference type="Rhea" id="RHEA-COMP:13339"/>
        <dbReference type="Rhea" id="RHEA-COMP:13887"/>
        <dbReference type="ChEBI" id="CHEBI:15378"/>
        <dbReference type="ChEBI" id="CHEBI:57540"/>
        <dbReference type="ChEBI" id="CHEBI:57945"/>
        <dbReference type="ChEBI" id="CHEBI:65315"/>
        <dbReference type="ChEBI" id="CHEBI:74443"/>
    </reaction>
</comment>
<dbReference type="CDD" id="cd02801">
    <property type="entry name" value="DUS_like_FMN"/>
    <property type="match status" value="1"/>
</dbReference>
<evidence type="ECO:0000256" key="12">
    <source>
        <dbReference type="PIRNR" id="PIRNR006621"/>
    </source>
</evidence>
<dbReference type="InterPro" id="IPR024036">
    <property type="entry name" value="tRNA-dHydroUridine_Synthase_C"/>
</dbReference>
<feature type="binding site" evidence="14">
    <location>
        <position position="140"/>
    </location>
    <ligand>
        <name>FMN</name>
        <dbReference type="ChEBI" id="CHEBI:58210"/>
    </ligand>
</feature>
<dbReference type="GO" id="GO:0017150">
    <property type="term" value="F:tRNA dihydrouridine synthase activity"/>
    <property type="evidence" value="ECO:0007669"/>
    <property type="project" value="InterPro"/>
</dbReference>
<proteinExistence type="inferred from homology"/>
<keyword evidence="3" id="KW-0820">tRNA-binding</keyword>
<evidence type="ECO:0000256" key="4">
    <source>
        <dbReference type="ARBA" id="ARBA00022630"/>
    </source>
</evidence>
<reference evidence="17" key="1">
    <citation type="submission" date="2016-11" db="EMBL/GenBank/DDBJ databases">
        <authorList>
            <person name="Varghese N."/>
            <person name="Submissions S."/>
        </authorList>
    </citation>
    <scope>NUCLEOTIDE SEQUENCE [LARGE SCALE GENOMIC DNA]</scope>
    <source>
        <strain evidence="17">DSM 16219</strain>
    </source>
</reference>
<evidence type="ECO:0000256" key="7">
    <source>
        <dbReference type="ARBA" id="ARBA00022857"/>
    </source>
</evidence>
<evidence type="ECO:0000256" key="6">
    <source>
        <dbReference type="ARBA" id="ARBA00022694"/>
    </source>
</evidence>
<dbReference type="GO" id="GO:0050660">
    <property type="term" value="F:flavin adenine dinucleotide binding"/>
    <property type="evidence" value="ECO:0007669"/>
    <property type="project" value="InterPro"/>
</dbReference>
<evidence type="ECO:0000256" key="5">
    <source>
        <dbReference type="ARBA" id="ARBA00022643"/>
    </source>
</evidence>
<dbReference type="EMBL" id="FQZU01000039">
    <property type="protein sequence ID" value="SHK96260.1"/>
    <property type="molecule type" value="Genomic_DNA"/>
</dbReference>
<evidence type="ECO:0000259" key="15">
    <source>
        <dbReference type="Pfam" id="PF01207"/>
    </source>
</evidence>
<evidence type="ECO:0000256" key="3">
    <source>
        <dbReference type="ARBA" id="ARBA00022555"/>
    </source>
</evidence>
<organism evidence="16 17">
    <name type="scientific">Desulfatibacillum alkenivorans DSM 16219</name>
    <dbReference type="NCBI Taxonomy" id="1121393"/>
    <lineage>
        <taxon>Bacteria</taxon>
        <taxon>Pseudomonadati</taxon>
        <taxon>Thermodesulfobacteriota</taxon>
        <taxon>Desulfobacteria</taxon>
        <taxon>Desulfobacterales</taxon>
        <taxon>Desulfatibacillaceae</taxon>
        <taxon>Desulfatibacillum</taxon>
    </lineage>
</organism>